<organism evidence="1">
    <name type="scientific">Nothobranchius korthausae</name>
    <dbReference type="NCBI Taxonomy" id="1143690"/>
    <lineage>
        <taxon>Eukaryota</taxon>
        <taxon>Metazoa</taxon>
        <taxon>Chordata</taxon>
        <taxon>Craniata</taxon>
        <taxon>Vertebrata</taxon>
        <taxon>Euteleostomi</taxon>
        <taxon>Actinopterygii</taxon>
        <taxon>Neopterygii</taxon>
        <taxon>Teleostei</taxon>
        <taxon>Neoteleostei</taxon>
        <taxon>Acanthomorphata</taxon>
        <taxon>Ovalentaria</taxon>
        <taxon>Atherinomorphae</taxon>
        <taxon>Cyprinodontiformes</taxon>
        <taxon>Nothobranchiidae</taxon>
        <taxon>Nothobranchius</taxon>
    </lineage>
</organism>
<reference evidence="1" key="1">
    <citation type="submission" date="2016-05" db="EMBL/GenBank/DDBJ databases">
        <authorList>
            <person name="Lavstsen T."/>
            <person name="Jespersen J.S."/>
        </authorList>
    </citation>
    <scope>NUCLEOTIDE SEQUENCE</scope>
    <source>
        <tissue evidence="1">Brain</tissue>
    </source>
</reference>
<accession>A0A1A8F5X9</accession>
<dbReference type="AlphaFoldDB" id="A0A1A8F5X9"/>
<proteinExistence type="predicted"/>
<dbReference type="EMBL" id="HAEB01008233">
    <property type="protein sequence ID" value="SBQ54760.1"/>
    <property type="molecule type" value="Transcribed_RNA"/>
</dbReference>
<protein>
    <submittedName>
        <fullName evidence="1">Uncharacterized protein</fullName>
    </submittedName>
</protein>
<gene>
    <name evidence="1" type="primary">Nfu_g_1_018008</name>
</gene>
<sequence>MSRGENSSHFSQSLSVWLQERERQLILISLSAGRFYKEKGEHDSTSEGWLLLWISIQPCEDLSPARFLVHHHPLGRPALHHVSARSPTPHAPLRNIISHHLGPLIIYSWTIPRLIPSLALLSFHTTPLPVSPSAGLPGRP</sequence>
<evidence type="ECO:0000313" key="1">
    <source>
        <dbReference type="EMBL" id="SBQ54760.1"/>
    </source>
</evidence>
<name>A0A1A8F5X9_9TELE</name>
<reference evidence="1" key="2">
    <citation type="submission" date="2016-06" db="EMBL/GenBank/DDBJ databases">
        <title>The genome of a short-lived fish provides insights into sex chromosome evolution and the genetic control of aging.</title>
        <authorList>
            <person name="Reichwald K."/>
            <person name="Felder M."/>
            <person name="Petzold A."/>
            <person name="Koch P."/>
            <person name="Groth M."/>
            <person name="Platzer M."/>
        </authorList>
    </citation>
    <scope>NUCLEOTIDE SEQUENCE</scope>
    <source>
        <tissue evidence="1">Brain</tissue>
    </source>
</reference>